<comment type="similarity">
    <text evidence="3">Belongs to the INCENP family.</text>
</comment>
<dbReference type="GO" id="GO:0005819">
    <property type="term" value="C:spindle"/>
    <property type="evidence" value="ECO:0007669"/>
    <property type="project" value="UniProtKB-SubCell"/>
</dbReference>
<evidence type="ECO:0000256" key="5">
    <source>
        <dbReference type="ARBA" id="ARBA00023212"/>
    </source>
</evidence>
<evidence type="ECO:0000256" key="7">
    <source>
        <dbReference type="SAM" id="MobiDB-lite"/>
    </source>
</evidence>
<protein>
    <recommendedName>
        <fullName evidence="8">Inner centromere protein ARK-binding domain-containing protein</fullName>
    </recommendedName>
</protein>
<dbReference type="RefSeq" id="XP_068353039.1">
    <property type="nucleotide sequence ID" value="XM_068494160.1"/>
</dbReference>
<dbReference type="InterPro" id="IPR005635">
    <property type="entry name" value="Inner_centromere_prot_ARK-bd"/>
</dbReference>
<feature type="compositionally biased region" description="Polar residues" evidence="7">
    <location>
        <begin position="84"/>
        <end position="99"/>
    </location>
</feature>
<dbReference type="Proteomes" id="UP000179807">
    <property type="component" value="Unassembled WGS sequence"/>
</dbReference>
<dbReference type="EMBL" id="MLAK01000982">
    <property type="protein sequence ID" value="OHS99902.1"/>
    <property type="molecule type" value="Genomic_DNA"/>
</dbReference>
<sequence length="411" mass="46669">MQVQETINDLQETLEQQYLIYKTNQDLHFDWLNSVKFQLNVYDQSNGENIKVHESSSPTDTEEIHHNQTIQHKNVLDSYKKQINPGNNHYKSAAQQKSLKTLPPPIPTSNAKRLRPPPSPLSPFQKAEEDEEEDFTNQDSQFSSNITPFSISSLKSSKPTKSKKIPSKLPAQKMSSNNLAKSSPSPVMMPLSRCCTSPAFNVTLTGSQSIKFVDNDSLLSTSQSSFNSDSDFYSSNANVDNEDDEYEEQIKLCQTMPSQHVPFTVSGNYSELTTSASCFQAQWQQMVNEKKRATLGPKTMPGTLFEFDRVPDSYEITDSEEEHLNFFSSDDDEIHDDNPFEIHGKMIPLWARQENINKQLRKQQKVDPDSVFVGLSKHCYVSQVFGADKRPSLANEITWDELDECDEIILS</sequence>
<keyword evidence="5" id="KW-0206">Cytoskeleton</keyword>
<dbReference type="OrthoDB" id="6123at2759"/>
<accession>A0A1J4JLD0</accession>
<keyword evidence="4" id="KW-0963">Cytoplasm</keyword>
<organism evidence="9 10">
    <name type="scientific">Tritrichomonas foetus</name>
    <dbReference type="NCBI Taxonomy" id="1144522"/>
    <lineage>
        <taxon>Eukaryota</taxon>
        <taxon>Metamonada</taxon>
        <taxon>Parabasalia</taxon>
        <taxon>Tritrichomonadida</taxon>
        <taxon>Tritrichomonadidae</taxon>
        <taxon>Tritrichomonas</taxon>
    </lineage>
</organism>
<evidence type="ECO:0000313" key="9">
    <source>
        <dbReference type="EMBL" id="OHS99902.1"/>
    </source>
</evidence>
<keyword evidence="6" id="KW-0539">Nucleus</keyword>
<dbReference type="GO" id="GO:0005634">
    <property type="term" value="C:nucleus"/>
    <property type="evidence" value="ECO:0007669"/>
    <property type="project" value="UniProtKB-SubCell"/>
</dbReference>
<evidence type="ECO:0000256" key="4">
    <source>
        <dbReference type="ARBA" id="ARBA00022490"/>
    </source>
</evidence>
<feature type="domain" description="Inner centromere protein ARK-binding" evidence="8">
    <location>
        <begin position="329"/>
        <end position="385"/>
    </location>
</feature>
<feature type="region of interest" description="Disordered" evidence="7">
    <location>
        <begin position="83"/>
        <end position="186"/>
    </location>
</feature>
<name>A0A1J4JLD0_9EUKA</name>
<evidence type="ECO:0000256" key="2">
    <source>
        <dbReference type="ARBA" id="ARBA00004186"/>
    </source>
</evidence>
<gene>
    <name evidence="9" type="ORF">TRFO_08224</name>
</gene>
<reference evidence="9" key="1">
    <citation type="submission" date="2016-10" db="EMBL/GenBank/DDBJ databases">
        <authorList>
            <person name="Benchimol M."/>
            <person name="Almeida L.G."/>
            <person name="Vasconcelos A.T."/>
            <person name="Perreira-Neves A."/>
            <person name="Rosa I.A."/>
            <person name="Tasca T."/>
            <person name="Bogo M.R."/>
            <person name="de Souza W."/>
        </authorList>
    </citation>
    <scope>NUCLEOTIDE SEQUENCE [LARGE SCALE GENOMIC DNA]</scope>
    <source>
        <strain evidence="9">K</strain>
    </source>
</reference>
<comment type="subcellular location">
    <subcellularLocation>
        <location evidence="2">Cytoplasm</location>
        <location evidence="2">Cytoskeleton</location>
        <location evidence="2">Spindle</location>
    </subcellularLocation>
    <subcellularLocation>
        <location evidence="1">Nucleus</location>
    </subcellularLocation>
</comment>
<feature type="compositionally biased region" description="Polar residues" evidence="7">
    <location>
        <begin position="173"/>
        <end position="185"/>
    </location>
</feature>
<evidence type="ECO:0000256" key="3">
    <source>
        <dbReference type="ARBA" id="ARBA00010042"/>
    </source>
</evidence>
<evidence type="ECO:0000259" key="8">
    <source>
        <dbReference type="Pfam" id="PF03941"/>
    </source>
</evidence>
<dbReference type="VEuPathDB" id="TrichDB:TRFO_08224"/>
<keyword evidence="10" id="KW-1185">Reference proteome</keyword>
<dbReference type="Pfam" id="PF03941">
    <property type="entry name" value="INCENP_ARK-bind"/>
    <property type="match status" value="1"/>
</dbReference>
<dbReference type="GeneID" id="94828864"/>
<comment type="caution">
    <text evidence="9">The sequence shown here is derived from an EMBL/GenBank/DDBJ whole genome shotgun (WGS) entry which is preliminary data.</text>
</comment>
<evidence type="ECO:0000313" key="10">
    <source>
        <dbReference type="Proteomes" id="UP000179807"/>
    </source>
</evidence>
<feature type="compositionally biased region" description="Low complexity" evidence="7">
    <location>
        <begin position="147"/>
        <end position="157"/>
    </location>
</feature>
<proteinExistence type="inferred from homology"/>
<dbReference type="AlphaFoldDB" id="A0A1J4JLD0"/>
<feature type="compositionally biased region" description="Polar residues" evidence="7">
    <location>
        <begin position="137"/>
        <end position="146"/>
    </location>
</feature>
<evidence type="ECO:0000256" key="1">
    <source>
        <dbReference type="ARBA" id="ARBA00004123"/>
    </source>
</evidence>
<evidence type="ECO:0000256" key="6">
    <source>
        <dbReference type="ARBA" id="ARBA00023242"/>
    </source>
</evidence>